<reference evidence="5" key="2">
    <citation type="submission" date="2023-02" db="EMBL/GenBank/DDBJ databases">
        <authorList>
            <person name="Sun Q."/>
            <person name="Mori K."/>
        </authorList>
    </citation>
    <scope>NUCLEOTIDE SEQUENCE</scope>
    <source>
        <strain evidence="5">NBRC 110608</strain>
    </source>
</reference>
<organism evidence="5">
    <name type="scientific">Barrientosiimonas endolithica</name>
    <dbReference type="NCBI Taxonomy" id="1535208"/>
    <lineage>
        <taxon>Bacteria</taxon>
        <taxon>Bacillati</taxon>
        <taxon>Actinomycetota</taxon>
        <taxon>Actinomycetes</taxon>
        <taxon>Micrococcales</taxon>
        <taxon>Dermacoccaceae</taxon>
        <taxon>Barrientosiimonas</taxon>
    </lineage>
</organism>
<proteinExistence type="inferred from homology"/>
<dbReference type="InterPro" id="IPR000182">
    <property type="entry name" value="GNAT_dom"/>
</dbReference>
<evidence type="ECO:0000313" key="5">
    <source>
        <dbReference type="EMBL" id="BDZ59362.1"/>
    </source>
</evidence>
<dbReference type="SUPFAM" id="SSF55729">
    <property type="entry name" value="Acyl-CoA N-acyltransferases (Nat)"/>
    <property type="match status" value="1"/>
</dbReference>
<feature type="domain" description="N-acetyltransferase" evidence="4">
    <location>
        <begin position="17"/>
        <end position="186"/>
    </location>
</feature>
<evidence type="ECO:0000256" key="2">
    <source>
        <dbReference type="ARBA" id="ARBA00023315"/>
    </source>
</evidence>
<reference evidence="5" key="1">
    <citation type="journal article" date="2014" name="Int. J. Syst. Evol. Microbiol.">
        <title>Complete genome of a new Firmicutes species belonging to the dominant human colonic microbiota ('Ruminococcus bicirculans') reveals two chromosomes and a selective capacity to utilize plant glucans.</title>
        <authorList>
            <consortium name="NISC Comparative Sequencing Program"/>
            <person name="Wegmann U."/>
            <person name="Louis P."/>
            <person name="Goesmann A."/>
            <person name="Henrissat B."/>
            <person name="Duncan S.H."/>
            <person name="Flint H.J."/>
        </authorList>
    </citation>
    <scope>NUCLEOTIDE SEQUENCE</scope>
    <source>
        <strain evidence="5">NBRC 110608</strain>
    </source>
</reference>
<name>A0ABM8HED3_9MICO</name>
<evidence type="ECO:0000256" key="3">
    <source>
        <dbReference type="ARBA" id="ARBA00038502"/>
    </source>
</evidence>
<keyword evidence="1" id="KW-0808">Transferase</keyword>
<sequence length="205" mass="22891">MTEWPVLLAGAVGGRAVRLRRLRPYADREEWLRLRRDNAAWTGPWDSTSPTPGSRPVSFARMVRDQEREARAERLLPFAVEVDGRLAGQMHLFGITRGALQSAAAGYWIARPLAGHGITPYALALLLDHALGPMQLHRVEVNIRPDNAASLRVVSKLGMRDEGTRRGYLHIAGAWHDHRSFALTVEDLAGERVVDRLKRLSQAPL</sequence>
<dbReference type="InterPro" id="IPR051531">
    <property type="entry name" value="N-acetyltransferase"/>
</dbReference>
<evidence type="ECO:0000259" key="4">
    <source>
        <dbReference type="PROSITE" id="PS51186"/>
    </source>
</evidence>
<keyword evidence="2" id="KW-0012">Acyltransferase</keyword>
<dbReference type="RefSeq" id="WP_236022385.1">
    <property type="nucleotide sequence ID" value="NZ_AP027735.1"/>
</dbReference>
<dbReference type="PANTHER" id="PTHR43792">
    <property type="entry name" value="GNAT FAMILY, PUTATIVE (AFU_ORTHOLOGUE AFUA_3G00765)-RELATED-RELATED"/>
    <property type="match status" value="1"/>
</dbReference>
<dbReference type="InterPro" id="IPR016181">
    <property type="entry name" value="Acyl_CoA_acyltransferase"/>
</dbReference>
<dbReference type="Gene3D" id="3.40.630.30">
    <property type="match status" value="1"/>
</dbReference>
<evidence type="ECO:0000256" key="1">
    <source>
        <dbReference type="ARBA" id="ARBA00022679"/>
    </source>
</evidence>
<comment type="similarity">
    <text evidence="3">Belongs to the acetyltransferase family. RimJ subfamily.</text>
</comment>
<protein>
    <submittedName>
        <fullName evidence="5">Ribosomal-protein-alanine N-acetyltransferase</fullName>
    </submittedName>
</protein>
<dbReference type="PANTHER" id="PTHR43792:SF8">
    <property type="entry name" value="[RIBOSOMAL PROTEIN US5]-ALANINE N-ACETYLTRANSFERASE"/>
    <property type="match status" value="1"/>
</dbReference>
<gene>
    <name evidence="5" type="primary">rimJ</name>
    <name evidence="5" type="ORF">GCM10025872_30190</name>
</gene>
<dbReference type="EMBL" id="AP027735">
    <property type="protein sequence ID" value="BDZ59362.1"/>
    <property type="molecule type" value="Genomic_DNA"/>
</dbReference>
<accession>A0ABM8HED3</accession>
<dbReference type="Pfam" id="PF13302">
    <property type="entry name" value="Acetyltransf_3"/>
    <property type="match status" value="1"/>
</dbReference>
<dbReference type="PROSITE" id="PS51186">
    <property type="entry name" value="GNAT"/>
    <property type="match status" value="1"/>
</dbReference>